<proteinExistence type="predicted"/>
<evidence type="ECO:0000256" key="1">
    <source>
        <dbReference type="ARBA" id="ARBA00004141"/>
    </source>
</evidence>
<feature type="chain" id="PRO_5004243119" evidence="7">
    <location>
        <begin position="23"/>
        <end position="728"/>
    </location>
</feature>
<dbReference type="PANTHER" id="PTHR12011">
    <property type="entry name" value="ADHESION G-PROTEIN COUPLED RECEPTOR"/>
    <property type="match status" value="1"/>
</dbReference>
<dbReference type="Gene3D" id="2.60.220.50">
    <property type="match status" value="1"/>
</dbReference>
<dbReference type="InterPro" id="IPR046338">
    <property type="entry name" value="GAIN_dom_sf"/>
</dbReference>
<keyword evidence="5" id="KW-1015">Disulfide bond</keyword>
<evidence type="ECO:0000259" key="8">
    <source>
        <dbReference type="PROSITE" id="PS50221"/>
    </source>
</evidence>
<dbReference type="GO" id="GO:0007189">
    <property type="term" value="P:adenylate cyclase-activating G protein-coupled receptor signaling pathway"/>
    <property type="evidence" value="ECO:0007669"/>
    <property type="project" value="TreeGrafter"/>
</dbReference>
<dbReference type="SMART" id="SM00303">
    <property type="entry name" value="GPS"/>
    <property type="match status" value="1"/>
</dbReference>
<dbReference type="InterPro" id="IPR000203">
    <property type="entry name" value="GPS"/>
</dbReference>
<feature type="transmembrane region" description="Helical" evidence="6">
    <location>
        <begin position="683"/>
        <end position="704"/>
    </location>
</feature>
<dbReference type="AlphaFoldDB" id="Q4SF88"/>
<evidence type="ECO:0000256" key="5">
    <source>
        <dbReference type="ARBA" id="ARBA00023157"/>
    </source>
</evidence>
<evidence type="ECO:0000256" key="7">
    <source>
        <dbReference type="SAM" id="SignalP"/>
    </source>
</evidence>
<evidence type="ECO:0000313" key="9">
    <source>
        <dbReference type="EMBL" id="CAG00694.1"/>
    </source>
</evidence>
<dbReference type="Pfam" id="PF00002">
    <property type="entry name" value="7tm_2"/>
    <property type="match status" value="1"/>
</dbReference>
<keyword evidence="3 6" id="KW-1133">Transmembrane helix</keyword>
<comment type="subcellular location">
    <subcellularLocation>
        <location evidence="1">Membrane</location>
        <topology evidence="1">Multi-pass membrane protein</topology>
    </subcellularLocation>
</comment>
<dbReference type="PROSITE" id="PS50221">
    <property type="entry name" value="GAIN_B"/>
    <property type="match status" value="1"/>
</dbReference>
<organism evidence="9">
    <name type="scientific">Tetraodon nigroviridis</name>
    <name type="common">Spotted green pufferfish</name>
    <name type="synonym">Chelonodon nigroviridis</name>
    <dbReference type="NCBI Taxonomy" id="99883"/>
    <lineage>
        <taxon>Eukaryota</taxon>
        <taxon>Metazoa</taxon>
        <taxon>Chordata</taxon>
        <taxon>Craniata</taxon>
        <taxon>Vertebrata</taxon>
        <taxon>Euteleostomi</taxon>
        <taxon>Actinopterygii</taxon>
        <taxon>Neopterygii</taxon>
        <taxon>Teleostei</taxon>
        <taxon>Neoteleostei</taxon>
        <taxon>Acanthomorphata</taxon>
        <taxon>Eupercaria</taxon>
        <taxon>Tetraodontiformes</taxon>
        <taxon>Tetradontoidea</taxon>
        <taxon>Tetraodontidae</taxon>
        <taxon>Tetraodon</taxon>
    </lineage>
</organism>
<name>Q4SF88_TETNG</name>
<protein>
    <submittedName>
        <fullName evidence="9">(spotted green pufferfish) hypothetical protein</fullName>
    </submittedName>
</protein>
<dbReference type="Pfam" id="PF01825">
    <property type="entry name" value="GPS"/>
    <property type="match status" value="1"/>
</dbReference>
<dbReference type="OrthoDB" id="8951579at2759"/>
<dbReference type="KEGG" id="tng:GSTEN00019207G001"/>
<feature type="transmembrane region" description="Helical" evidence="6">
    <location>
        <begin position="647"/>
        <end position="671"/>
    </location>
</feature>
<evidence type="ECO:0000256" key="3">
    <source>
        <dbReference type="ARBA" id="ARBA00022989"/>
    </source>
</evidence>
<dbReference type="EMBL" id="CAAE01014607">
    <property type="protein sequence ID" value="CAG00694.1"/>
    <property type="molecule type" value="Genomic_DNA"/>
</dbReference>
<evidence type="ECO:0000256" key="6">
    <source>
        <dbReference type="SAM" id="Phobius"/>
    </source>
</evidence>
<gene>
    <name evidence="9" type="ORF">GSTENG00019207001</name>
</gene>
<evidence type="ECO:0000256" key="2">
    <source>
        <dbReference type="ARBA" id="ARBA00022692"/>
    </source>
</evidence>
<dbReference type="InterPro" id="IPR057244">
    <property type="entry name" value="GAIN_B"/>
</dbReference>
<dbReference type="Gene3D" id="1.20.1070.10">
    <property type="entry name" value="Rhodopsin 7-helix transmembrane proteins"/>
    <property type="match status" value="1"/>
</dbReference>
<keyword evidence="7" id="KW-0732">Signal</keyword>
<feature type="domain" description="GAIN-B" evidence="8">
    <location>
        <begin position="355"/>
        <end position="508"/>
    </location>
</feature>
<feature type="signal peptide" evidence="7">
    <location>
        <begin position="1"/>
        <end position="22"/>
    </location>
</feature>
<dbReference type="GO" id="GO:0005886">
    <property type="term" value="C:plasma membrane"/>
    <property type="evidence" value="ECO:0007669"/>
    <property type="project" value="TreeGrafter"/>
</dbReference>
<dbReference type="GO" id="GO:0004930">
    <property type="term" value="F:G protein-coupled receptor activity"/>
    <property type="evidence" value="ECO:0007669"/>
    <property type="project" value="InterPro"/>
</dbReference>
<feature type="transmembrane region" description="Helical" evidence="6">
    <location>
        <begin position="536"/>
        <end position="558"/>
    </location>
</feature>
<keyword evidence="4 6" id="KW-0472">Membrane</keyword>
<accession>Q4SF88</accession>
<dbReference type="PANTHER" id="PTHR12011:SF435">
    <property type="entry name" value="ADHESION G PROTEIN-COUPLED RECEPTOR G1-RELATED"/>
    <property type="match status" value="1"/>
</dbReference>
<sequence length="728" mass="81039">MELQLKARLFVLTLSLFIPASCENDWDFQFCGTWRHGGGSRSLHVNISTGCKDISISANQTTLSISGEIAAQCKRSSVILLTDSAGIHSTESRFCLYWEPFYDQMKFQFGGKNLTLCWPTRLQGSCCTDLSQGPNGPNGYYGIVNGMIKDDPITAETRETYSFSGSPTECTSCENDWDFQFCGTWRHGGGSRSLHVNISTGCKDISISANQTTLSISGEIAAQCKRSSVILLTDSAGIHSTESRFCLYWEPFYDQMKFQFGGKNLTLCWPTRLQGSCCTDLSQGPNGPNGYYGIVNGMIKDDPITAETRETYSFSGSPTECKKLCDQESRKFTSATMVSNGPQSAGNVEHPCARSSEVLMKKDFKGYNVTSPLKQESAAEPAITVQIPPVLKDVAKATNKVVCTFFQNNSLFQETVKSARVLDDVVEITVENEVISNLPEPIRIAFHHDVIPKNCSRKCVSWDTRKDSLQVNWTTDGCETHHLGSDHTECLCNHLTYFSVLVVRQTKKQHTTGGTEITQHGVAQAARHSKDQSTSIHLGLVVSLLCLNLLFFFTGILANVGGESVCAWVAAALHYALLMSLTWMGIEVFHTFWLVYMVFSPSPPPCLWNAVGYVGDMYGVRDLPGCEDPSDPYQMCWMKDNPRAWLAHYFTTLSILVVVGLSGCVMLVLVFRQISNRDEWRQNRLAFFSMWGLSCLFGTTWLLAFVHFEPFSQFFAFLFCILNSFQGL</sequence>
<reference evidence="9" key="1">
    <citation type="journal article" date="2004" name="Nature">
        <title>Genome duplication in the teleost fish Tetraodon nigroviridis reveals the early vertebrate proto-karyotype.</title>
        <authorList>
            <person name="Jaillon O."/>
            <person name="Aury J.-M."/>
            <person name="Brunet F."/>
            <person name="Petit J.-L."/>
            <person name="Stange-Thomann N."/>
            <person name="Mauceli E."/>
            <person name="Bouneau L."/>
            <person name="Fischer C."/>
            <person name="Ozouf-Costaz C."/>
            <person name="Bernot A."/>
            <person name="Nicaud S."/>
            <person name="Jaffe D."/>
            <person name="Fisher S."/>
            <person name="Lutfalla G."/>
            <person name="Dossat C."/>
            <person name="Segurens B."/>
            <person name="Dasilva C."/>
            <person name="Salanoubat M."/>
            <person name="Levy M."/>
            <person name="Boudet N."/>
            <person name="Castellano S."/>
            <person name="Anthouard V."/>
            <person name="Jubin C."/>
            <person name="Castelli V."/>
            <person name="Katinka M."/>
            <person name="Vacherie B."/>
            <person name="Biemont C."/>
            <person name="Skalli Z."/>
            <person name="Cattolico L."/>
            <person name="Poulain J."/>
            <person name="De Berardinis V."/>
            <person name="Cruaud C."/>
            <person name="Duprat S."/>
            <person name="Brottier P."/>
            <person name="Coutanceau J.-P."/>
            <person name="Gouzy J."/>
            <person name="Parra G."/>
            <person name="Lardier G."/>
            <person name="Chapple C."/>
            <person name="McKernan K.J."/>
            <person name="McEwan P."/>
            <person name="Bosak S."/>
            <person name="Kellis M."/>
            <person name="Volff J.-N."/>
            <person name="Guigo R."/>
            <person name="Zody M.C."/>
            <person name="Mesirov J."/>
            <person name="Lindblad-Toh K."/>
            <person name="Birren B."/>
            <person name="Nusbaum C."/>
            <person name="Kahn D."/>
            <person name="Robinson-Rechavi M."/>
            <person name="Laudet V."/>
            <person name="Schachter V."/>
            <person name="Quetier F."/>
            <person name="Saurin W."/>
            <person name="Scarpelli C."/>
            <person name="Wincker P."/>
            <person name="Lander E.S."/>
            <person name="Weissenbach J."/>
            <person name="Roest Crollius H."/>
        </authorList>
    </citation>
    <scope>NUCLEOTIDE SEQUENCE [LARGE SCALE GENOMIC DNA]</scope>
</reference>
<reference evidence="9" key="2">
    <citation type="submission" date="2004-02" db="EMBL/GenBank/DDBJ databases">
        <authorList>
            <consortium name="Genoscope"/>
            <consortium name="Whitehead Institute Centre for Genome Research"/>
        </authorList>
    </citation>
    <scope>NUCLEOTIDE SEQUENCE</scope>
</reference>
<keyword evidence="2 6" id="KW-0812">Transmembrane</keyword>
<feature type="transmembrane region" description="Helical" evidence="6">
    <location>
        <begin position="565"/>
        <end position="586"/>
    </location>
</feature>
<comment type="caution">
    <text evidence="9">The sequence shown here is derived from an EMBL/GenBank/DDBJ whole genome shotgun (WGS) entry which is preliminary data.</text>
</comment>
<dbReference type="InterPro" id="IPR000832">
    <property type="entry name" value="GPCR_2_secretin-like"/>
</dbReference>
<evidence type="ECO:0000256" key="4">
    <source>
        <dbReference type="ARBA" id="ARBA00023136"/>
    </source>
</evidence>